<comment type="catalytic activity">
    <reaction evidence="4 5">
        <text>S-adenosyl-L-homocysteine + H2O = L-homocysteine + adenosine</text>
        <dbReference type="Rhea" id="RHEA:21708"/>
        <dbReference type="ChEBI" id="CHEBI:15377"/>
        <dbReference type="ChEBI" id="CHEBI:16335"/>
        <dbReference type="ChEBI" id="CHEBI:57856"/>
        <dbReference type="ChEBI" id="CHEBI:58199"/>
        <dbReference type="EC" id="3.13.2.1"/>
    </reaction>
</comment>
<feature type="binding site" evidence="4">
    <location>
        <position position="142"/>
    </location>
    <ligand>
        <name>substrate</name>
    </ligand>
</feature>
<protein>
    <recommendedName>
        <fullName evidence="4">Adenosylhomocysteinase</fullName>
        <ecNumber evidence="4">3.13.2.1</ecNumber>
    </recommendedName>
    <alternativeName>
        <fullName evidence="4">S-adenosyl-L-homocysteine hydrolase</fullName>
        <shortName evidence="4">AdoHcyase</shortName>
    </alternativeName>
</protein>
<proteinExistence type="inferred from homology"/>
<dbReference type="InterPro" id="IPR036291">
    <property type="entry name" value="NAD(P)-bd_dom_sf"/>
</dbReference>
<keyword evidence="4" id="KW-0963">Cytoplasm</keyword>
<feature type="binding site" evidence="4">
    <location>
        <position position="202"/>
    </location>
    <ligand>
        <name>substrate</name>
    </ligand>
</feature>
<dbReference type="SUPFAM" id="SSF52283">
    <property type="entry name" value="Formate/glycerate dehydrogenase catalytic domain-like"/>
    <property type="match status" value="1"/>
</dbReference>
<dbReference type="Pfam" id="PF05221">
    <property type="entry name" value="AdoHcyase"/>
    <property type="match status" value="1"/>
</dbReference>
<dbReference type="Proteomes" id="UP000574369">
    <property type="component" value="Unassembled WGS sequence"/>
</dbReference>
<accession>A0ABR6GQU6</accession>
<gene>
    <name evidence="4" type="primary">ahcY</name>
    <name evidence="8" type="ORF">FHS28_001882</name>
</gene>
<feature type="binding site" evidence="4">
    <location>
        <position position="63"/>
    </location>
    <ligand>
        <name>substrate</name>
    </ligand>
</feature>
<dbReference type="RefSeq" id="WP_088454562.1">
    <property type="nucleotide sequence ID" value="NZ_JACHXO010000003.1"/>
</dbReference>
<feature type="binding site" evidence="4">
    <location>
        <begin position="345"/>
        <end position="347"/>
    </location>
    <ligand>
        <name>NAD(+)</name>
        <dbReference type="ChEBI" id="CHEBI:57540"/>
    </ligand>
</feature>
<sequence length="477" mass="52422">MNAVLKPLAQDQYLIKDLSLADWGRKELSIAESEMPALMAIREEYAASQPLKGARITGSLHMTIQTGVLVETLQALGAEVRWASCNIFSTQDHAAAALVARGTPVFAYKGETLEDYWDYTHRIFDFGPKGSAGEGPNMILDDGGDATLLMHLGQKAEKDLSVLSNPGSEEERVLFAAIKRKLAEDSTWYTRKSAEIIGVTEETTTGVHRLKEMAAKGTLLFRAINVNDSVTKSKFDNLYGCRESLVDGIKRATDVMIAGKIAVVAGYGDVGKGSAQALRALSAQVWVTEVDPICALQAAMEGYRVVTMEWAADKADIFVTTTGNKNVIRHEHMAAMKHNAIVCNIGHFDNEIDVASLEKYEWDEIKPQVDHVIFPDGKRIILLAKGRLVNLGCGTGHPSYVMSSSFANQTIAQIELFAHKDAYDIGKVYVLPKHLDEKVARLQLKTLNAQLTELTDEQAAYIGVPKQGPFKPDTYRY</sequence>
<feature type="binding site" evidence="4">
    <location>
        <position position="324"/>
    </location>
    <ligand>
        <name>NAD(+)</name>
        <dbReference type="ChEBI" id="CHEBI:57540"/>
    </ligand>
</feature>
<evidence type="ECO:0000256" key="4">
    <source>
        <dbReference type="HAMAP-Rule" id="MF_00563"/>
    </source>
</evidence>
<keyword evidence="9" id="KW-1185">Reference proteome</keyword>
<dbReference type="InterPro" id="IPR000043">
    <property type="entry name" value="Adenosylhomocysteinase-like"/>
</dbReference>
<dbReference type="PANTHER" id="PTHR23420">
    <property type="entry name" value="ADENOSYLHOMOCYSTEINASE"/>
    <property type="match status" value="1"/>
</dbReference>
<keyword evidence="2 4" id="KW-0554">One-carbon metabolism</keyword>
<dbReference type="Pfam" id="PF00670">
    <property type="entry name" value="AdoHcyase_NAD"/>
    <property type="match status" value="1"/>
</dbReference>
<dbReference type="HAMAP" id="MF_00563">
    <property type="entry name" value="AdoHcyase"/>
    <property type="match status" value="1"/>
</dbReference>
<feature type="binding site" evidence="4">
    <location>
        <position position="232"/>
    </location>
    <ligand>
        <name>substrate</name>
    </ligand>
</feature>
<keyword evidence="3 4" id="KW-0520">NAD</keyword>
<dbReference type="NCBIfam" id="NF004005">
    <property type="entry name" value="PRK05476.2-3"/>
    <property type="match status" value="1"/>
</dbReference>
<feature type="binding site" evidence="4">
    <location>
        <position position="236"/>
    </location>
    <ligand>
        <name>substrate</name>
    </ligand>
</feature>
<feature type="binding site" evidence="4">
    <location>
        <position position="390"/>
    </location>
    <ligand>
        <name>NAD(+)</name>
        <dbReference type="ChEBI" id="CHEBI:57540"/>
    </ligand>
</feature>
<feature type="binding site" evidence="4">
    <location>
        <begin position="203"/>
        <end position="205"/>
    </location>
    <ligand>
        <name>NAD(+)</name>
        <dbReference type="ChEBI" id="CHEBI:57540"/>
    </ligand>
</feature>
<dbReference type="PANTHER" id="PTHR23420:SF0">
    <property type="entry name" value="ADENOSYLHOMOCYSTEINASE"/>
    <property type="match status" value="1"/>
</dbReference>
<dbReference type="CDD" id="cd00401">
    <property type="entry name" value="SAHH"/>
    <property type="match status" value="1"/>
</dbReference>
<comment type="caution">
    <text evidence="8">The sequence shown here is derived from an EMBL/GenBank/DDBJ whole genome shotgun (WGS) entry which is preliminary data.</text>
</comment>
<comment type="function">
    <text evidence="4">May play a key role in the regulation of the intracellular concentration of adenosylhomocysteine.</text>
</comment>
<dbReference type="InterPro" id="IPR042172">
    <property type="entry name" value="Adenosylhomocyst_ase-like_sf"/>
</dbReference>
<comment type="pathway">
    <text evidence="4 5">Amino-acid biosynthesis; L-homocysteine biosynthesis; L-homocysteine from S-adenosyl-L-homocysteine: step 1/1.</text>
</comment>
<comment type="cofactor">
    <cofactor evidence="4 5">
        <name>NAD(+)</name>
        <dbReference type="ChEBI" id="CHEBI:57540"/>
    </cofactor>
    <text evidence="4 5">Binds 1 NAD(+) per subunit.</text>
</comment>
<evidence type="ECO:0000256" key="3">
    <source>
        <dbReference type="ARBA" id="ARBA00023027"/>
    </source>
</evidence>
<name>A0ABR6GQU6_9BURK</name>
<comment type="similarity">
    <text evidence="1 4 6">Belongs to the adenosylhomocysteinase family.</text>
</comment>
<organism evidence="8 9">
    <name type="scientific">Roseateles terrae</name>
    <dbReference type="NCBI Taxonomy" id="431060"/>
    <lineage>
        <taxon>Bacteria</taxon>
        <taxon>Pseudomonadati</taxon>
        <taxon>Pseudomonadota</taxon>
        <taxon>Betaproteobacteria</taxon>
        <taxon>Burkholderiales</taxon>
        <taxon>Sphaerotilaceae</taxon>
        <taxon>Roseateles</taxon>
    </lineage>
</organism>
<dbReference type="Gene3D" id="3.40.50.720">
    <property type="entry name" value="NAD(P)-binding Rossmann-like Domain"/>
    <property type="match status" value="1"/>
</dbReference>
<evidence type="ECO:0000256" key="6">
    <source>
        <dbReference type="RuleBase" id="RU004166"/>
    </source>
</evidence>
<evidence type="ECO:0000256" key="2">
    <source>
        <dbReference type="ARBA" id="ARBA00022563"/>
    </source>
</evidence>
<evidence type="ECO:0000259" key="7">
    <source>
        <dbReference type="SMART" id="SM00997"/>
    </source>
</evidence>
<reference evidence="8 9" key="1">
    <citation type="submission" date="2020-08" db="EMBL/GenBank/DDBJ databases">
        <title>Genomic Encyclopedia of Type Strains, Phase III (KMG-III): the genomes of soil and plant-associated and newly described type strains.</title>
        <authorList>
            <person name="Whitman W."/>
        </authorList>
    </citation>
    <scope>NUCLEOTIDE SEQUENCE [LARGE SCALE GENOMIC DNA]</scope>
    <source>
        <strain evidence="8 9">CECT 7247</strain>
    </source>
</reference>
<feature type="binding site" evidence="4">
    <location>
        <position position="289"/>
    </location>
    <ligand>
        <name>NAD(+)</name>
        <dbReference type="ChEBI" id="CHEBI:57540"/>
    </ligand>
</feature>
<dbReference type="Gene3D" id="3.40.50.1480">
    <property type="entry name" value="Adenosylhomocysteinase-like"/>
    <property type="match status" value="1"/>
</dbReference>
<feature type="binding site" evidence="4">
    <location>
        <position position="237"/>
    </location>
    <ligand>
        <name>NAD(+)</name>
        <dbReference type="ChEBI" id="CHEBI:57540"/>
    </ligand>
</feature>
<dbReference type="SUPFAM" id="SSF51735">
    <property type="entry name" value="NAD(P)-binding Rossmann-fold domains"/>
    <property type="match status" value="1"/>
</dbReference>
<dbReference type="PIRSF" id="PIRSF001109">
    <property type="entry name" value="Ad_hcy_hydrolase"/>
    <property type="match status" value="1"/>
</dbReference>
<dbReference type="EMBL" id="JACHXO010000003">
    <property type="protein sequence ID" value="MBB3194486.1"/>
    <property type="molecule type" value="Genomic_DNA"/>
</dbReference>
<dbReference type="PROSITE" id="PS00739">
    <property type="entry name" value="ADOHCYASE_2"/>
    <property type="match status" value="1"/>
</dbReference>
<feature type="domain" description="S-adenosyl-L-homocysteine hydrolase NAD binding" evidence="7">
    <location>
        <begin position="237"/>
        <end position="396"/>
    </location>
</feature>
<comment type="subcellular location">
    <subcellularLocation>
        <location evidence="4">Cytoplasm</location>
    </subcellularLocation>
</comment>
<dbReference type="PROSITE" id="PS00738">
    <property type="entry name" value="ADOHCYASE_1"/>
    <property type="match status" value="1"/>
</dbReference>
<dbReference type="InterPro" id="IPR020082">
    <property type="entry name" value="S-Ado-L-homoCys_hydrolase_CS"/>
</dbReference>
<feature type="binding site" evidence="4">
    <location>
        <begin position="266"/>
        <end position="271"/>
    </location>
    <ligand>
        <name>NAD(+)</name>
        <dbReference type="ChEBI" id="CHEBI:57540"/>
    </ligand>
</feature>
<keyword evidence="4 5" id="KW-0378">Hydrolase</keyword>
<dbReference type="NCBIfam" id="TIGR00936">
    <property type="entry name" value="ahcY"/>
    <property type="match status" value="1"/>
</dbReference>
<evidence type="ECO:0000313" key="9">
    <source>
        <dbReference type="Proteomes" id="UP000574369"/>
    </source>
</evidence>
<dbReference type="InterPro" id="IPR015878">
    <property type="entry name" value="Ado_hCys_hydrolase_NAD-bd"/>
</dbReference>
<dbReference type="EC" id="3.13.2.1" evidence="4"/>
<dbReference type="GO" id="GO:0016787">
    <property type="term" value="F:hydrolase activity"/>
    <property type="evidence" value="ECO:0007669"/>
    <property type="project" value="UniProtKB-KW"/>
</dbReference>
<evidence type="ECO:0000256" key="1">
    <source>
        <dbReference type="ARBA" id="ARBA00007122"/>
    </source>
</evidence>
<evidence type="ECO:0000313" key="8">
    <source>
        <dbReference type="EMBL" id="MBB3194486.1"/>
    </source>
</evidence>
<dbReference type="SMART" id="SM00996">
    <property type="entry name" value="AdoHcyase"/>
    <property type="match status" value="1"/>
</dbReference>
<dbReference type="SMART" id="SM00997">
    <property type="entry name" value="AdoHcyase_NAD"/>
    <property type="match status" value="1"/>
</dbReference>
<evidence type="ECO:0000256" key="5">
    <source>
        <dbReference type="RuleBase" id="RU000548"/>
    </source>
</evidence>